<dbReference type="Proteomes" id="UP001055712">
    <property type="component" value="Unassembled WGS sequence"/>
</dbReference>
<accession>A0A9D4TEZ7</accession>
<dbReference type="PANTHER" id="PTHR36383">
    <property type="entry name" value="OS09G0529350 PROTEIN"/>
    <property type="match status" value="1"/>
</dbReference>
<evidence type="ECO:0000256" key="1">
    <source>
        <dbReference type="SAM" id="Coils"/>
    </source>
</evidence>
<feature type="compositionally biased region" description="Polar residues" evidence="2">
    <location>
        <begin position="1"/>
        <end position="10"/>
    </location>
</feature>
<feature type="transmembrane region" description="Helical" evidence="3">
    <location>
        <begin position="222"/>
        <end position="241"/>
    </location>
</feature>
<keyword evidence="5" id="KW-1185">Reference proteome</keyword>
<reference evidence="4" key="2">
    <citation type="submission" date="2020-11" db="EMBL/GenBank/DDBJ databases">
        <authorList>
            <person name="Cecchin M."/>
            <person name="Marcolungo L."/>
            <person name="Rossato M."/>
            <person name="Girolomoni L."/>
            <person name="Cosentino E."/>
            <person name="Cuine S."/>
            <person name="Li-Beisson Y."/>
            <person name="Delledonne M."/>
            <person name="Ballottari M."/>
        </authorList>
    </citation>
    <scope>NUCLEOTIDE SEQUENCE</scope>
    <source>
        <strain evidence="4">211/11P</strain>
        <tissue evidence="4">Whole cell</tissue>
    </source>
</reference>
<evidence type="ECO:0000256" key="2">
    <source>
        <dbReference type="SAM" id="MobiDB-lite"/>
    </source>
</evidence>
<evidence type="ECO:0000313" key="5">
    <source>
        <dbReference type="Proteomes" id="UP001055712"/>
    </source>
</evidence>
<name>A0A9D4TEZ7_CHLVU</name>
<protein>
    <submittedName>
        <fullName evidence="4">Uncharacterized protein</fullName>
    </submittedName>
</protein>
<feature type="transmembrane region" description="Helical" evidence="3">
    <location>
        <begin position="261"/>
        <end position="280"/>
    </location>
</feature>
<dbReference type="PANTHER" id="PTHR36383:SF1">
    <property type="entry name" value="PROTEIN, PUTATIVE-RELATED"/>
    <property type="match status" value="1"/>
</dbReference>
<organism evidence="4 5">
    <name type="scientific">Chlorella vulgaris</name>
    <name type="common">Green alga</name>
    <dbReference type="NCBI Taxonomy" id="3077"/>
    <lineage>
        <taxon>Eukaryota</taxon>
        <taxon>Viridiplantae</taxon>
        <taxon>Chlorophyta</taxon>
        <taxon>core chlorophytes</taxon>
        <taxon>Trebouxiophyceae</taxon>
        <taxon>Chlorellales</taxon>
        <taxon>Chlorellaceae</taxon>
        <taxon>Chlorella clade</taxon>
        <taxon>Chlorella</taxon>
    </lineage>
</organism>
<dbReference type="OrthoDB" id="515746at2759"/>
<gene>
    <name evidence="4" type="ORF">D9Q98_009748</name>
</gene>
<keyword evidence="1" id="KW-0175">Coiled coil</keyword>
<keyword evidence="3" id="KW-0812">Transmembrane</keyword>
<feature type="region of interest" description="Disordered" evidence="2">
    <location>
        <begin position="1"/>
        <end position="24"/>
    </location>
</feature>
<keyword evidence="3" id="KW-1133">Transmembrane helix</keyword>
<feature type="coiled-coil region" evidence="1">
    <location>
        <begin position="71"/>
        <end position="145"/>
    </location>
</feature>
<reference evidence="4" key="1">
    <citation type="journal article" date="2019" name="Plant J.">
        <title>Chlorella vulgaris genome assembly and annotation reveals the molecular basis for metabolic acclimation to high light conditions.</title>
        <authorList>
            <person name="Cecchin M."/>
            <person name="Marcolungo L."/>
            <person name="Rossato M."/>
            <person name="Girolomoni L."/>
            <person name="Cosentino E."/>
            <person name="Cuine S."/>
            <person name="Li-Beisson Y."/>
            <person name="Delledonne M."/>
            <person name="Ballottari M."/>
        </authorList>
    </citation>
    <scope>NUCLEOTIDE SEQUENCE</scope>
    <source>
        <strain evidence="4">211/11P</strain>
    </source>
</reference>
<keyword evidence="3" id="KW-0472">Membrane</keyword>
<dbReference type="AlphaFoldDB" id="A0A9D4TEZ7"/>
<dbReference type="EMBL" id="SIDB01000014">
    <property type="protein sequence ID" value="KAI3423914.1"/>
    <property type="molecule type" value="Genomic_DNA"/>
</dbReference>
<evidence type="ECO:0000256" key="3">
    <source>
        <dbReference type="SAM" id="Phobius"/>
    </source>
</evidence>
<comment type="caution">
    <text evidence="4">The sequence shown here is derived from an EMBL/GenBank/DDBJ whole genome shotgun (WGS) entry which is preliminary data.</text>
</comment>
<sequence>MTQALSTCHAAQSRVATRPRPTTWRSSRCLHRLQAAAKKKPDADKNEPLSVSQVAEQLMRDPESAARLQRMSEAAQRVAALQAESARLAQAMSEAEADQAADAEQRERRARSAGAALIAEAEVAAAEKLLQAAQLQAQAAEYNKSKWASDASEDAERLQSAKAAAAAGAAGAIASLPLVASGSSGGGAALLALATAGVASALLGVTYRYAVRQDTTNVQLKAGVVAAFGLVRGLGQASSILTSDSAGSVAGLDLSLEAVGTAGLVLGQCMLVAAFAATAVEVGMQQGLVKAFGAPDEAVDPGSSDTKSQ</sequence>
<evidence type="ECO:0000313" key="4">
    <source>
        <dbReference type="EMBL" id="KAI3423914.1"/>
    </source>
</evidence>
<proteinExistence type="predicted"/>
<feature type="transmembrane region" description="Helical" evidence="3">
    <location>
        <begin position="163"/>
        <end position="182"/>
    </location>
</feature>
<feature type="transmembrane region" description="Helical" evidence="3">
    <location>
        <begin position="188"/>
        <end position="210"/>
    </location>
</feature>